<gene>
    <name evidence="1" type="ORF">NCS57_00332400</name>
</gene>
<evidence type="ECO:0000313" key="1">
    <source>
        <dbReference type="EMBL" id="KAI8680512.1"/>
    </source>
</evidence>
<organism evidence="1 2">
    <name type="scientific">Fusarium keratoplasticum</name>
    <dbReference type="NCBI Taxonomy" id="1328300"/>
    <lineage>
        <taxon>Eukaryota</taxon>
        <taxon>Fungi</taxon>
        <taxon>Dikarya</taxon>
        <taxon>Ascomycota</taxon>
        <taxon>Pezizomycotina</taxon>
        <taxon>Sordariomycetes</taxon>
        <taxon>Hypocreomycetidae</taxon>
        <taxon>Hypocreales</taxon>
        <taxon>Nectriaceae</taxon>
        <taxon>Fusarium</taxon>
        <taxon>Fusarium solani species complex</taxon>
    </lineage>
</organism>
<accession>A0ACC0RER6</accession>
<dbReference type="Proteomes" id="UP001065298">
    <property type="component" value="Chromosome 2"/>
</dbReference>
<keyword evidence="2" id="KW-1185">Reference proteome</keyword>
<comment type="caution">
    <text evidence="1">The sequence shown here is derived from an EMBL/GenBank/DDBJ whole genome shotgun (WGS) entry which is preliminary data.</text>
</comment>
<sequence>MDDKSPLKNGMPLKQTSSDAAGEVLEAGNVDALHRRLGNRQIQLIAIGGSIGTGLFINIGSGLAKACPVSLLLAMTVYCIFLGHVNNTMAEMATLYPVSGGFIRMAGKWVDDAFGFMAGWNFFLYEVLVVPFEITALSIVLTFWRDDIPPAAIITAVIISYVILNILAVRVYGEAEFWLSSGKVLLVFILFGFTFFTMVGVNPQGHAYGFSYWKDPGPFAEWHTTGDLGRFEGFLAALWVAYFIVVGPEYISMTAAEAKLPRTYIKNAYKTVYWRFGLFFIGGALCASIVVPYDDPILRGIIAGTESGAGTATASPYVIAMENLKVGVLPHITNALIFTSIFSADNTYFYCGVRSLYGLSLEGRAPKFLSKLTKNGVPIYCVIVSAAFSCLSYLQLSSGTTVVLQWFVNLVTAGCIINYIVMCITYIRFYKACQLQGVDRSTFPYRGWFQPYSAYLGLGFVIFVLFGYGYSSFTPWDVTNFFTHYGMVIVAAVTYSAWKIIHKSKVVPVAEMDLVWEKPAIDAYEATSEEIPVGFWTEILSMVGLKRLPKLATTA</sequence>
<name>A0ACC0RER6_9HYPO</name>
<dbReference type="EMBL" id="CM046504">
    <property type="protein sequence ID" value="KAI8680512.1"/>
    <property type="molecule type" value="Genomic_DNA"/>
</dbReference>
<proteinExistence type="predicted"/>
<protein>
    <submittedName>
        <fullName evidence="1">AA-permease domain-containing protein</fullName>
    </submittedName>
</protein>
<reference evidence="1" key="1">
    <citation type="submission" date="2022-06" db="EMBL/GenBank/DDBJ databases">
        <title>Fusarium solani species complex genomes reveal bases of compartmentalisation and animal pathogenesis.</title>
        <authorList>
            <person name="Tsai I.J."/>
        </authorList>
    </citation>
    <scope>NUCLEOTIDE SEQUENCE</scope>
    <source>
        <strain evidence="1">Fu6.1</strain>
    </source>
</reference>
<evidence type="ECO:0000313" key="2">
    <source>
        <dbReference type="Proteomes" id="UP001065298"/>
    </source>
</evidence>